<sequence length="682" mass="77231">MFPIPIGNRALRGEETNRGTLRDDHILPGEDDFLRWGLGGRTSAVGDDADYFHLFNARPMKRGRTRAPGTTADTAIPVDNYLPLDPALHPTVPQINGGRDSSVAAPKTDDRLLAGILEIFPDISHKYVFEFLAARQASASNDGVDTSDRAKEDLIEHILTKNFYPKQDKPKRKLEQTDDGVEKWRQAAVGADNPSYIHQACDVLGQEFLRVPVTHIRQVMSEKKGLYTAYLTIYRQEMLSVDSEIPYARLKKPRTLDPGRHYNFRGLAELGAAKQQAQKEKLTIQQRVKEEELERRNEEESAQAGTLVECQCCYIDTPLNRTTPCEGETAHFFCFTCIRKSAETQIGLMKWRLQCFDISGCQENFDRSRLKQTLGPSLMEKLDYLQQEDEIQQAGLEGLECCPFCDFKAICGPVAEDREFHCQNPSCERVSCRLCNDESHTPKTCQEAKKDKGLPERHAVEEAMSEALIRNCPRCKVKIVKEYGCNRMQCSKCGCNMCYVCRKDITQEHYSHFERAPSFCKTHDGHENRHQDDVERAQRATISEVLSQNPGLTEKDLLIHESTAGKISYIAAPRPRFAAPPVNLPIQRVRQKVRAARMDVVPQPFVQNRQSLRPGDAPENYRALNLYGDFGDLPPAYREYPGILFPQQQVPRHVPRADVYDLTTTGSGRLPTLPPAPRFPPL</sequence>
<evidence type="ECO:0000313" key="1">
    <source>
        <dbReference type="EMBL" id="KAK1139761.1"/>
    </source>
</evidence>
<keyword evidence="2" id="KW-1185">Reference proteome</keyword>
<protein>
    <submittedName>
        <fullName evidence="1">Uncharacterized protein</fullName>
    </submittedName>
</protein>
<evidence type="ECO:0000313" key="2">
    <source>
        <dbReference type="Proteomes" id="UP001177260"/>
    </source>
</evidence>
<gene>
    <name evidence="1" type="ORF">N8T08_011225</name>
</gene>
<dbReference type="Proteomes" id="UP001177260">
    <property type="component" value="Unassembled WGS sequence"/>
</dbReference>
<reference evidence="1 2" key="1">
    <citation type="journal article" date="2023" name="ACS Omega">
        <title>Identification of the Neoaspergillic Acid Biosynthesis Gene Cluster by Establishing an In Vitro CRISPR-Ribonucleoprotein Genetic System in Aspergillus melleus.</title>
        <authorList>
            <person name="Yuan B."/>
            <person name="Grau M.F."/>
            <person name="Murata R.M."/>
            <person name="Torok T."/>
            <person name="Venkateswaran K."/>
            <person name="Stajich J.E."/>
            <person name="Wang C.C.C."/>
        </authorList>
    </citation>
    <scope>NUCLEOTIDE SEQUENCE [LARGE SCALE GENOMIC DNA]</scope>
    <source>
        <strain evidence="1 2">IMV 1140</strain>
    </source>
</reference>
<dbReference type="EMBL" id="JAOPJF010000099">
    <property type="protein sequence ID" value="KAK1139761.1"/>
    <property type="molecule type" value="Genomic_DNA"/>
</dbReference>
<organism evidence="1 2">
    <name type="scientific">Aspergillus melleus</name>
    <dbReference type="NCBI Taxonomy" id="138277"/>
    <lineage>
        <taxon>Eukaryota</taxon>
        <taxon>Fungi</taxon>
        <taxon>Dikarya</taxon>
        <taxon>Ascomycota</taxon>
        <taxon>Pezizomycotina</taxon>
        <taxon>Eurotiomycetes</taxon>
        <taxon>Eurotiomycetidae</taxon>
        <taxon>Eurotiales</taxon>
        <taxon>Aspergillaceae</taxon>
        <taxon>Aspergillus</taxon>
        <taxon>Aspergillus subgen. Circumdati</taxon>
    </lineage>
</organism>
<accession>A0ACC3AQ52</accession>
<comment type="caution">
    <text evidence="1">The sequence shown here is derived from an EMBL/GenBank/DDBJ whole genome shotgun (WGS) entry which is preliminary data.</text>
</comment>
<name>A0ACC3AQ52_9EURO</name>
<proteinExistence type="predicted"/>